<keyword evidence="1 2" id="KW-0728">SH3 domain</keyword>
<feature type="domain" description="SH3" evidence="3">
    <location>
        <begin position="3"/>
        <end position="50"/>
    </location>
</feature>
<gene>
    <name evidence="4" type="ORF">ARMGADRAFT_1133046</name>
</gene>
<dbReference type="OMA" id="VSEDVWW"/>
<evidence type="ECO:0000256" key="1">
    <source>
        <dbReference type="ARBA" id="ARBA00022443"/>
    </source>
</evidence>
<dbReference type="Gene3D" id="2.30.30.40">
    <property type="entry name" value="SH3 Domains"/>
    <property type="match status" value="1"/>
</dbReference>
<evidence type="ECO:0000259" key="3">
    <source>
        <dbReference type="PROSITE" id="PS50002"/>
    </source>
</evidence>
<dbReference type="InterPro" id="IPR036028">
    <property type="entry name" value="SH3-like_dom_sf"/>
</dbReference>
<reference evidence="5" key="1">
    <citation type="journal article" date="2017" name="Nat. Ecol. Evol.">
        <title>Genome expansion and lineage-specific genetic innovations in the forest pathogenic fungi Armillaria.</title>
        <authorList>
            <person name="Sipos G."/>
            <person name="Prasanna A.N."/>
            <person name="Walter M.C."/>
            <person name="O'Connor E."/>
            <person name="Balint B."/>
            <person name="Krizsan K."/>
            <person name="Kiss B."/>
            <person name="Hess J."/>
            <person name="Varga T."/>
            <person name="Slot J."/>
            <person name="Riley R."/>
            <person name="Boka B."/>
            <person name="Rigling D."/>
            <person name="Barry K."/>
            <person name="Lee J."/>
            <person name="Mihaltcheva S."/>
            <person name="LaButti K."/>
            <person name="Lipzen A."/>
            <person name="Waldron R."/>
            <person name="Moloney N.M."/>
            <person name="Sperisen C."/>
            <person name="Kredics L."/>
            <person name="Vagvoelgyi C."/>
            <person name="Patrignani A."/>
            <person name="Fitzpatrick D."/>
            <person name="Nagy I."/>
            <person name="Doyle S."/>
            <person name="Anderson J.B."/>
            <person name="Grigoriev I.V."/>
            <person name="Gueldener U."/>
            <person name="Muensterkoetter M."/>
            <person name="Nagy L.G."/>
        </authorList>
    </citation>
    <scope>NUCLEOTIDE SEQUENCE [LARGE SCALE GENOMIC DNA]</scope>
    <source>
        <strain evidence="5">Ar21-2</strain>
    </source>
</reference>
<dbReference type="OrthoDB" id="1716625at2759"/>
<feature type="non-terminal residue" evidence="4">
    <location>
        <position position="1"/>
    </location>
</feature>
<dbReference type="SUPFAM" id="SSF50044">
    <property type="entry name" value="SH3-domain"/>
    <property type="match status" value="1"/>
</dbReference>
<accession>A0A2H3CYQ7</accession>
<dbReference type="AlphaFoldDB" id="A0A2H3CYQ7"/>
<sequence length="50" mass="5604">NVVLSVKVKALYTYSGNGSNMLSFSKEDKITIVNVSEDVWWKVEQDGVII</sequence>
<evidence type="ECO:0000313" key="4">
    <source>
        <dbReference type="EMBL" id="PBK84322.1"/>
    </source>
</evidence>
<evidence type="ECO:0000256" key="2">
    <source>
        <dbReference type="PROSITE-ProRule" id="PRU00192"/>
    </source>
</evidence>
<dbReference type="Pfam" id="PF00018">
    <property type="entry name" value="SH3_1"/>
    <property type="match status" value="1"/>
</dbReference>
<dbReference type="PROSITE" id="PS50002">
    <property type="entry name" value="SH3"/>
    <property type="match status" value="1"/>
</dbReference>
<keyword evidence="5" id="KW-1185">Reference proteome</keyword>
<dbReference type="STRING" id="47427.A0A2H3CYQ7"/>
<organism evidence="4 5">
    <name type="scientific">Armillaria gallica</name>
    <name type="common">Bulbous honey fungus</name>
    <name type="synonym">Armillaria bulbosa</name>
    <dbReference type="NCBI Taxonomy" id="47427"/>
    <lineage>
        <taxon>Eukaryota</taxon>
        <taxon>Fungi</taxon>
        <taxon>Dikarya</taxon>
        <taxon>Basidiomycota</taxon>
        <taxon>Agaricomycotina</taxon>
        <taxon>Agaricomycetes</taxon>
        <taxon>Agaricomycetidae</taxon>
        <taxon>Agaricales</taxon>
        <taxon>Marasmiineae</taxon>
        <taxon>Physalacriaceae</taxon>
        <taxon>Armillaria</taxon>
    </lineage>
</organism>
<name>A0A2H3CYQ7_ARMGA</name>
<dbReference type="Proteomes" id="UP000217790">
    <property type="component" value="Unassembled WGS sequence"/>
</dbReference>
<dbReference type="CDD" id="cd00174">
    <property type="entry name" value="SH3"/>
    <property type="match status" value="1"/>
</dbReference>
<dbReference type="InParanoid" id="A0A2H3CYQ7"/>
<evidence type="ECO:0000313" key="5">
    <source>
        <dbReference type="Proteomes" id="UP000217790"/>
    </source>
</evidence>
<protein>
    <recommendedName>
        <fullName evidence="3">SH3 domain-containing protein</fullName>
    </recommendedName>
</protein>
<proteinExistence type="predicted"/>
<dbReference type="InterPro" id="IPR001452">
    <property type="entry name" value="SH3_domain"/>
</dbReference>
<dbReference type="EMBL" id="KZ293699">
    <property type="protein sequence ID" value="PBK84322.1"/>
    <property type="molecule type" value="Genomic_DNA"/>
</dbReference>